<accession>A0A8S9Q231</accession>
<reference evidence="2" key="1">
    <citation type="submission" date="2019-12" db="EMBL/GenBank/DDBJ databases">
        <title>Genome sequencing and annotation of Brassica cretica.</title>
        <authorList>
            <person name="Studholme D.J."/>
            <person name="Sarris P."/>
        </authorList>
    </citation>
    <scope>NUCLEOTIDE SEQUENCE</scope>
    <source>
        <strain evidence="2">PFS-109/04</strain>
        <tissue evidence="2">Leaf</tissue>
    </source>
</reference>
<sequence length="76" mass="8367">MNTQQEMIGSGKLSRSGGRARSCGDWMQRKRCGGARSWDRGHEGVAALAVKDVRTVVVQRFAEVAWNQEFHGGSFA</sequence>
<organism evidence="2 3">
    <name type="scientific">Brassica cretica</name>
    <name type="common">Mustard</name>
    <dbReference type="NCBI Taxonomy" id="69181"/>
    <lineage>
        <taxon>Eukaryota</taxon>
        <taxon>Viridiplantae</taxon>
        <taxon>Streptophyta</taxon>
        <taxon>Embryophyta</taxon>
        <taxon>Tracheophyta</taxon>
        <taxon>Spermatophyta</taxon>
        <taxon>Magnoliopsida</taxon>
        <taxon>eudicotyledons</taxon>
        <taxon>Gunneridae</taxon>
        <taxon>Pentapetalae</taxon>
        <taxon>rosids</taxon>
        <taxon>malvids</taxon>
        <taxon>Brassicales</taxon>
        <taxon>Brassicaceae</taxon>
        <taxon>Brassiceae</taxon>
        <taxon>Brassica</taxon>
    </lineage>
</organism>
<evidence type="ECO:0000313" key="2">
    <source>
        <dbReference type="EMBL" id="KAF3537835.1"/>
    </source>
</evidence>
<gene>
    <name evidence="2" type="ORF">F2Q69_00025027</name>
</gene>
<dbReference type="AlphaFoldDB" id="A0A8S9Q231"/>
<comment type="caution">
    <text evidence="2">The sequence shown here is derived from an EMBL/GenBank/DDBJ whole genome shotgun (WGS) entry which is preliminary data.</text>
</comment>
<evidence type="ECO:0000313" key="3">
    <source>
        <dbReference type="Proteomes" id="UP000712600"/>
    </source>
</evidence>
<dbReference type="Proteomes" id="UP000712600">
    <property type="component" value="Unassembled WGS sequence"/>
</dbReference>
<name>A0A8S9Q231_BRACR</name>
<evidence type="ECO:0000256" key="1">
    <source>
        <dbReference type="SAM" id="MobiDB-lite"/>
    </source>
</evidence>
<proteinExistence type="predicted"/>
<feature type="region of interest" description="Disordered" evidence="1">
    <location>
        <begin position="1"/>
        <end position="24"/>
    </location>
</feature>
<dbReference type="EMBL" id="QGKX02001290">
    <property type="protein sequence ID" value="KAF3537835.1"/>
    <property type="molecule type" value="Genomic_DNA"/>
</dbReference>
<protein>
    <submittedName>
        <fullName evidence="2">Uncharacterized protein</fullName>
    </submittedName>
</protein>